<dbReference type="InterPro" id="IPR014757">
    <property type="entry name" value="Tscrpt_reg_IclR_C"/>
</dbReference>
<dbReference type="GO" id="GO:0045892">
    <property type="term" value="P:negative regulation of DNA-templated transcription"/>
    <property type="evidence" value="ECO:0007669"/>
    <property type="project" value="TreeGrafter"/>
</dbReference>
<evidence type="ECO:0000259" key="4">
    <source>
        <dbReference type="PROSITE" id="PS51077"/>
    </source>
</evidence>
<evidence type="ECO:0000259" key="5">
    <source>
        <dbReference type="PROSITE" id="PS51078"/>
    </source>
</evidence>
<comment type="caution">
    <text evidence="6">The sequence shown here is derived from an EMBL/GenBank/DDBJ whole genome shotgun (WGS) entry which is preliminary data.</text>
</comment>
<dbReference type="SUPFAM" id="SSF55781">
    <property type="entry name" value="GAF domain-like"/>
    <property type="match status" value="1"/>
</dbReference>
<dbReference type="PANTHER" id="PTHR30136">
    <property type="entry name" value="HELIX-TURN-HELIX TRANSCRIPTIONAL REGULATOR, ICLR FAMILY"/>
    <property type="match status" value="1"/>
</dbReference>
<gene>
    <name evidence="6" type="ORF">GYA93_08600</name>
</gene>
<dbReference type="PROSITE" id="PS51078">
    <property type="entry name" value="ICLR_ED"/>
    <property type="match status" value="1"/>
</dbReference>
<dbReference type="PROSITE" id="PS51077">
    <property type="entry name" value="HTH_ICLR"/>
    <property type="match status" value="1"/>
</dbReference>
<feature type="domain" description="HTH iclR-type" evidence="4">
    <location>
        <begin position="5"/>
        <end position="67"/>
    </location>
</feature>
<dbReference type="GO" id="GO:0003677">
    <property type="term" value="F:DNA binding"/>
    <property type="evidence" value="ECO:0007669"/>
    <property type="project" value="UniProtKB-KW"/>
</dbReference>
<evidence type="ECO:0000256" key="2">
    <source>
        <dbReference type="ARBA" id="ARBA00023125"/>
    </source>
</evidence>
<sequence length="269" mass="29125">MAGDSALVQKTVAVVRVVAAHPGGIGLSSVARETGISKATCFRVLSTLENEGWLESDSETKRYRLSLAMTFMTTGLVNEESVTRFTLDLLREIATLTRETAGIDQLSGASVIVIAEAQGPHFIGHAARRVPRSLSGWRTSTGRVMLAFSDPEVVREDFERESRTPPVSRFRTFDDFRAELAGIRERGYAVSRSELEDELSAVAVPVHVGGEVPYALWASGPAYRLGDAELEKAAEVLRDAADRLSRVLDGSNGTVPVGRATGYPHLPAR</sequence>
<dbReference type="Pfam" id="PF01614">
    <property type="entry name" value="IclR_C"/>
    <property type="match status" value="1"/>
</dbReference>
<dbReference type="PANTHER" id="PTHR30136:SF35">
    <property type="entry name" value="HTH-TYPE TRANSCRIPTIONAL REGULATOR RV1719"/>
    <property type="match status" value="1"/>
</dbReference>
<keyword evidence="3" id="KW-0804">Transcription</keyword>
<evidence type="ECO:0000256" key="1">
    <source>
        <dbReference type="ARBA" id="ARBA00023015"/>
    </source>
</evidence>
<keyword evidence="1" id="KW-0805">Transcription regulation</keyword>
<dbReference type="Proteomes" id="UP000466307">
    <property type="component" value="Unassembled WGS sequence"/>
</dbReference>
<reference evidence="6 7" key="1">
    <citation type="submission" date="2020-01" db="EMBL/GenBank/DDBJ databases">
        <title>Investigation of new actinobacteria for the biodesulphurisation of diesel fuel.</title>
        <authorList>
            <person name="Athi Narayanan S.M."/>
        </authorList>
    </citation>
    <scope>NUCLEOTIDE SEQUENCE [LARGE SCALE GENOMIC DNA]</scope>
    <source>
        <strain evidence="6 7">213E</strain>
    </source>
</reference>
<dbReference type="Pfam" id="PF09339">
    <property type="entry name" value="HTH_IclR"/>
    <property type="match status" value="1"/>
</dbReference>
<dbReference type="InterPro" id="IPR036390">
    <property type="entry name" value="WH_DNA-bd_sf"/>
</dbReference>
<dbReference type="EMBL" id="JAADZU010000021">
    <property type="protein sequence ID" value="NDK89635.1"/>
    <property type="molecule type" value="Genomic_DNA"/>
</dbReference>
<dbReference type="InterPro" id="IPR050707">
    <property type="entry name" value="HTH_MetabolicPath_Reg"/>
</dbReference>
<dbReference type="Gene3D" id="1.10.10.10">
    <property type="entry name" value="Winged helix-like DNA-binding domain superfamily/Winged helix DNA-binding domain"/>
    <property type="match status" value="1"/>
</dbReference>
<dbReference type="GO" id="GO:0003700">
    <property type="term" value="F:DNA-binding transcription factor activity"/>
    <property type="evidence" value="ECO:0007669"/>
    <property type="project" value="TreeGrafter"/>
</dbReference>
<organism evidence="6 7">
    <name type="scientific">Gordonia desulfuricans</name>
    <dbReference type="NCBI Taxonomy" id="89051"/>
    <lineage>
        <taxon>Bacteria</taxon>
        <taxon>Bacillati</taxon>
        <taxon>Actinomycetota</taxon>
        <taxon>Actinomycetes</taxon>
        <taxon>Mycobacteriales</taxon>
        <taxon>Gordoniaceae</taxon>
        <taxon>Gordonia</taxon>
    </lineage>
</organism>
<name>A0A7K3LN05_9ACTN</name>
<dbReference type="SMART" id="SM00346">
    <property type="entry name" value="HTH_ICLR"/>
    <property type="match status" value="1"/>
</dbReference>
<dbReference type="InterPro" id="IPR029016">
    <property type="entry name" value="GAF-like_dom_sf"/>
</dbReference>
<evidence type="ECO:0000313" key="6">
    <source>
        <dbReference type="EMBL" id="NDK89635.1"/>
    </source>
</evidence>
<keyword evidence="7" id="KW-1185">Reference proteome</keyword>
<accession>A0A7K3LN05</accession>
<dbReference type="InterPro" id="IPR005471">
    <property type="entry name" value="Tscrpt_reg_IclR_N"/>
</dbReference>
<evidence type="ECO:0000256" key="3">
    <source>
        <dbReference type="ARBA" id="ARBA00023163"/>
    </source>
</evidence>
<proteinExistence type="predicted"/>
<feature type="domain" description="IclR-ED" evidence="5">
    <location>
        <begin position="68"/>
        <end position="250"/>
    </location>
</feature>
<dbReference type="RefSeq" id="WP_059039385.1">
    <property type="nucleotide sequence ID" value="NZ_JAADZU010000021.1"/>
</dbReference>
<dbReference type="SUPFAM" id="SSF46785">
    <property type="entry name" value="Winged helix' DNA-binding domain"/>
    <property type="match status" value="1"/>
</dbReference>
<dbReference type="Gene3D" id="3.30.450.40">
    <property type="match status" value="1"/>
</dbReference>
<keyword evidence="2" id="KW-0238">DNA-binding</keyword>
<protein>
    <submittedName>
        <fullName evidence="6">IclR family transcriptional regulator</fullName>
    </submittedName>
</protein>
<dbReference type="AlphaFoldDB" id="A0A7K3LN05"/>
<dbReference type="InterPro" id="IPR036388">
    <property type="entry name" value="WH-like_DNA-bd_sf"/>
</dbReference>
<evidence type="ECO:0000313" key="7">
    <source>
        <dbReference type="Proteomes" id="UP000466307"/>
    </source>
</evidence>